<dbReference type="AlphaFoldDB" id="A0A8S0T6Q4"/>
<dbReference type="Gramene" id="OE9A090320T1">
    <property type="protein sequence ID" value="OE9A090320C1"/>
    <property type="gene ID" value="OE9A090320"/>
</dbReference>
<dbReference type="InterPro" id="IPR023393">
    <property type="entry name" value="START-like_dom_sf"/>
</dbReference>
<organism evidence="2 3">
    <name type="scientific">Olea europaea subsp. europaea</name>
    <dbReference type="NCBI Taxonomy" id="158383"/>
    <lineage>
        <taxon>Eukaryota</taxon>
        <taxon>Viridiplantae</taxon>
        <taxon>Streptophyta</taxon>
        <taxon>Embryophyta</taxon>
        <taxon>Tracheophyta</taxon>
        <taxon>Spermatophyta</taxon>
        <taxon>Magnoliopsida</taxon>
        <taxon>eudicotyledons</taxon>
        <taxon>Gunneridae</taxon>
        <taxon>Pentapetalae</taxon>
        <taxon>asterids</taxon>
        <taxon>lamiids</taxon>
        <taxon>Lamiales</taxon>
        <taxon>Oleaceae</taxon>
        <taxon>Oleeae</taxon>
        <taxon>Olea</taxon>
    </lineage>
</organism>
<gene>
    <name evidence="2" type="ORF">OLEA9_A090320</name>
</gene>
<evidence type="ECO:0000259" key="1">
    <source>
        <dbReference type="SMART" id="SM01037"/>
    </source>
</evidence>
<accession>A0A8S0T6Q4</accession>
<dbReference type="InterPro" id="IPR000916">
    <property type="entry name" value="Bet_v_I/MLP"/>
</dbReference>
<evidence type="ECO:0000313" key="2">
    <source>
        <dbReference type="EMBL" id="CAA3000591.1"/>
    </source>
</evidence>
<comment type="caution">
    <text evidence="2">The sequence shown here is derived from an EMBL/GenBank/DDBJ whole genome shotgun (WGS) entry which is preliminary data.</text>
</comment>
<evidence type="ECO:0000313" key="3">
    <source>
        <dbReference type="Proteomes" id="UP000594638"/>
    </source>
</evidence>
<keyword evidence="3" id="KW-1185">Reference proteome</keyword>
<reference evidence="2 3" key="1">
    <citation type="submission" date="2019-12" db="EMBL/GenBank/DDBJ databases">
        <authorList>
            <person name="Alioto T."/>
            <person name="Alioto T."/>
            <person name="Gomez Garrido J."/>
        </authorList>
    </citation>
    <scope>NUCLEOTIDE SEQUENCE [LARGE SCALE GENOMIC DNA]</scope>
</reference>
<dbReference type="SUPFAM" id="SSF55961">
    <property type="entry name" value="Bet v1-like"/>
    <property type="match status" value="1"/>
</dbReference>
<dbReference type="OrthoDB" id="1567931at2759"/>
<dbReference type="PANTHER" id="PTHR31907">
    <property type="entry name" value="MLP-LIKE PROTEIN 423"/>
    <property type="match status" value="1"/>
</dbReference>
<feature type="domain" description="Bet v I/Major latex protein" evidence="1">
    <location>
        <begin position="1"/>
        <end position="145"/>
    </location>
</feature>
<dbReference type="InterPro" id="IPR051761">
    <property type="entry name" value="MLP-like_ligand-binding"/>
</dbReference>
<name>A0A8S0T6Q4_OLEEU</name>
<dbReference type="Pfam" id="PF00407">
    <property type="entry name" value="Bet_v_1"/>
    <property type="match status" value="1"/>
</dbReference>
<dbReference type="SMART" id="SM01037">
    <property type="entry name" value="Bet_v_1"/>
    <property type="match status" value="1"/>
</dbReference>
<dbReference type="Proteomes" id="UP000594638">
    <property type="component" value="Unassembled WGS sequence"/>
</dbReference>
<dbReference type="EMBL" id="CACTIH010005700">
    <property type="protein sequence ID" value="CAA3000591.1"/>
    <property type="molecule type" value="Genomic_DNA"/>
</dbReference>
<sequence length="145" mass="16256">MSKVLEVTPPIRCSPDKFYDFFKNHMSDLLTVFPASFNSVQVLEGENGKVGCVKVWNFVAGGITQMIKLRAEAINDAERTITYKAIEGDLMILYKVFQFTIAPGNGVAKWTIVYEKTSELVPPPEIYGVFSISITEVVDLYLLTH</sequence>
<proteinExistence type="predicted"/>
<dbReference type="CDD" id="cd07816">
    <property type="entry name" value="Bet_v1-like"/>
    <property type="match status" value="1"/>
</dbReference>
<protein>
    <submittedName>
        <fullName evidence="2">MLP 34</fullName>
    </submittedName>
</protein>
<dbReference type="GO" id="GO:0006952">
    <property type="term" value="P:defense response"/>
    <property type="evidence" value="ECO:0007669"/>
    <property type="project" value="InterPro"/>
</dbReference>
<dbReference type="Gene3D" id="3.30.530.20">
    <property type="match status" value="1"/>
</dbReference>